<reference evidence="3 4" key="1">
    <citation type="submission" date="2019-10" db="EMBL/GenBank/DDBJ databases">
        <title>Actinomadura rubteroloni sp. nov. and Actinomadura macrotermitis sp. nov., isolated from the gut of fungus growing-termite Macrotermes natalensis.</title>
        <authorList>
            <person name="Benndorf R."/>
            <person name="Martin K."/>
            <person name="Kuefner M."/>
            <person name="De Beer W."/>
            <person name="Kaster A.-K."/>
            <person name="Vollmers J."/>
            <person name="Poulsen M."/>
            <person name="Beemelmanns C."/>
        </authorList>
    </citation>
    <scope>NUCLEOTIDE SEQUENCE [LARGE SCALE GENOMIC DNA]</scope>
    <source>
        <strain evidence="3 4">RB68</strain>
    </source>
</reference>
<name>A0A7K0C0M4_9ACTN</name>
<gene>
    <name evidence="3" type="ORF">ACRB68_50940</name>
</gene>
<comment type="caution">
    <text evidence="3">The sequence shown here is derived from an EMBL/GenBank/DDBJ whole genome shotgun (WGS) entry which is preliminary data.</text>
</comment>
<dbReference type="Gene3D" id="3.30.565.10">
    <property type="entry name" value="Histidine kinase-like ATPase, C-terminal domain"/>
    <property type="match status" value="1"/>
</dbReference>
<dbReference type="RefSeq" id="WP_153536566.1">
    <property type="nucleotide sequence ID" value="NZ_WEGH01000003.1"/>
</dbReference>
<proteinExistence type="predicted"/>
<evidence type="ECO:0000259" key="2">
    <source>
        <dbReference type="Pfam" id="PF13581"/>
    </source>
</evidence>
<dbReference type="InterPro" id="IPR050267">
    <property type="entry name" value="Anti-sigma-factor_SerPK"/>
</dbReference>
<protein>
    <recommendedName>
        <fullName evidence="2">Histidine kinase/HSP90-like ATPase domain-containing protein</fullName>
    </recommendedName>
</protein>
<feature type="domain" description="Histidine kinase/HSP90-like ATPase" evidence="2">
    <location>
        <begin position="24"/>
        <end position="136"/>
    </location>
</feature>
<dbReference type="InterPro" id="IPR036890">
    <property type="entry name" value="HATPase_C_sf"/>
</dbReference>
<evidence type="ECO:0000313" key="3">
    <source>
        <dbReference type="EMBL" id="MQY06997.1"/>
    </source>
</evidence>
<dbReference type="EMBL" id="WEGH01000003">
    <property type="protein sequence ID" value="MQY06997.1"/>
    <property type="molecule type" value="Genomic_DNA"/>
</dbReference>
<dbReference type="Proteomes" id="UP000487268">
    <property type="component" value="Unassembled WGS sequence"/>
</dbReference>
<accession>A0A7K0C0M4</accession>
<dbReference type="InterPro" id="IPR003594">
    <property type="entry name" value="HATPase_dom"/>
</dbReference>
<keyword evidence="1" id="KW-0418">Kinase</keyword>
<keyword evidence="1" id="KW-0808">Transferase</keyword>
<keyword evidence="4" id="KW-1185">Reference proteome</keyword>
<dbReference type="PANTHER" id="PTHR35526:SF3">
    <property type="entry name" value="ANTI-SIGMA-F FACTOR RSBW"/>
    <property type="match status" value="1"/>
</dbReference>
<dbReference type="SUPFAM" id="SSF55874">
    <property type="entry name" value="ATPase domain of HSP90 chaperone/DNA topoisomerase II/histidine kinase"/>
    <property type="match status" value="1"/>
</dbReference>
<dbReference type="Pfam" id="PF13581">
    <property type="entry name" value="HATPase_c_2"/>
    <property type="match status" value="1"/>
</dbReference>
<dbReference type="CDD" id="cd16936">
    <property type="entry name" value="HATPase_RsbW-like"/>
    <property type="match status" value="1"/>
</dbReference>
<keyword evidence="1" id="KW-0723">Serine/threonine-protein kinase</keyword>
<evidence type="ECO:0000256" key="1">
    <source>
        <dbReference type="ARBA" id="ARBA00022527"/>
    </source>
</evidence>
<dbReference type="PANTHER" id="PTHR35526">
    <property type="entry name" value="ANTI-SIGMA-F FACTOR RSBW-RELATED"/>
    <property type="match status" value="1"/>
</dbReference>
<evidence type="ECO:0000313" key="4">
    <source>
        <dbReference type="Proteomes" id="UP000487268"/>
    </source>
</evidence>
<sequence length="149" mass="16077">MITGNEPTQNFPLGESVELMIDSVPESAKKVRDLVALWCRYQGYGEELTEVARVVATELTTNAYRHASVPGQSILARAYVSDVGPVIEVWDHSDELPVVQPFDLASESGRGLAMVELMVRRFGVDLLAGGGKCVYAVLPQSGRPGTAPC</sequence>
<dbReference type="OrthoDB" id="3478628at2"/>
<dbReference type="AlphaFoldDB" id="A0A7K0C0M4"/>
<organism evidence="3 4">
    <name type="scientific">Actinomadura macrotermitis</name>
    <dbReference type="NCBI Taxonomy" id="2585200"/>
    <lineage>
        <taxon>Bacteria</taxon>
        <taxon>Bacillati</taxon>
        <taxon>Actinomycetota</taxon>
        <taxon>Actinomycetes</taxon>
        <taxon>Streptosporangiales</taxon>
        <taxon>Thermomonosporaceae</taxon>
        <taxon>Actinomadura</taxon>
    </lineage>
</organism>
<dbReference type="GO" id="GO:0004674">
    <property type="term" value="F:protein serine/threonine kinase activity"/>
    <property type="evidence" value="ECO:0007669"/>
    <property type="project" value="UniProtKB-KW"/>
</dbReference>